<dbReference type="PROSITE" id="PS51030">
    <property type="entry name" value="NUCLEAR_REC_DBD_2"/>
    <property type="match status" value="1"/>
</dbReference>
<sequence length="87" mass="9510">MLTTNSESPDETPGNLAISGALLCGVCGAKATGFQFKAIACRACGQFFRRAIRNNRSYQCIVKRSCEINKGLSAFQVLQFSMEHCNK</sequence>
<dbReference type="EMBL" id="CAJFDI010000005">
    <property type="protein sequence ID" value="CAD5232552.1"/>
    <property type="molecule type" value="Genomic_DNA"/>
</dbReference>
<dbReference type="Proteomes" id="UP000659654">
    <property type="component" value="Unassembled WGS sequence"/>
</dbReference>
<gene>
    <name evidence="11" type="ORF">BXYJ_LOCUS12643</name>
</gene>
<evidence type="ECO:0000259" key="10">
    <source>
        <dbReference type="PROSITE" id="PS51030"/>
    </source>
</evidence>
<dbReference type="GO" id="GO:0030154">
    <property type="term" value="P:cell differentiation"/>
    <property type="evidence" value="ECO:0007669"/>
    <property type="project" value="TreeGrafter"/>
</dbReference>
<dbReference type="Gene3D" id="3.30.50.10">
    <property type="entry name" value="Erythroid Transcription Factor GATA-1, subunit A"/>
    <property type="match status" value="1"/>
</dbReference>
<evidence type="ECO:0000256" key="3">
    <source>
        <dbReference type="ARBA" id="ARBA00022771"/>
    </source>
</evidence>
<dbReference type="OrthoDB" id="10018779at2759"/>
<evidence type="ECO:0000313" key="14">
    <source>
        <dbReference type="WBParaSite" id="BXY_1245100.1"/>
    </source>
</evidence>
<keyword evidence="7" id="KW-0804">Transcription</keyword>
<reference evidence="11" key="2">
    <citation type="submission" date="2020-09" db="EMBL/GenBank/DDBJ databases">
        <authorList>
            <person name="Kikuchi T."/>
        </authorList>
    </citation>
    <scope>NUCLEOTIDE SEQUENCE</scope>
    <source>
        <strain evidence="11">Ka4C1</strain>
    </source>
</reference>
<dbReference type="GO" id="GO:0000978">
    <property type="term" value="F:RNA polymerase II cis-regulatory region sequence-specific DNA binding"/>
    <property type="evidence" value="ECO:0007669"/>
    <property type="project" value="TreeGrafter"/>
</dbReference>
<dbReference type="InterPro" id="IPR050234">
    <property type="entry name" value="Nuclear_hormone_rcpt_NR1"/>
</dbReference>
<evidence type="ECO:0000256" key="6">
    <source>
        <dbReference type="ARBA" id="ARBA00023125"/>
    </source>
</evidence>
<comment type="similarity">
    <text evidence="1">Belongs to the nuclear hormone receptor family.</text>
</comment>
<dbReference type="GO" id="GO:0000122">
    <property type="term" value="P:negative regulation of transcription by RNA polymerase II"/>
    <property type="evidence" value="ECO:0007669"/>
    <property type="project" value="TreeGrafter"/>
</dbReference>
<evidence type="ECO:0000256" key="9">
    <source>
        <dbReference type="ARBA" id="ARBA00023242"/>
    </source>
</evidence>
<proteinExistence type="inferred from homology"/>
<organism evidence="12 14">
    <name type="scientific">Bursaphelenchus xylophilus</name>
    <name type="common">Pinewood nematode worm</name>
    <name type="synonym">Aphelenchoides xylophilus</name>
    <dbReference type="NCBI Taxonomy" id="6326"/>
    <lineage>
        <taxon>Eukaryota</taxon>
        <taxon>Metazoa</taxon>
        <taxon>Ecdysozoa</taxon>
        <taxon>Nematoda</taxon>
        <taxon>Chromadorea</taxon>
        <taxon>Rhabditida</taxon>
        <taxon>Tylenchina</taxon>
        <taxon>Tylenchomorpha</taxon>
        <taxon>Aphelenchoidea</taxon>
        <taxon>Aphelenchoididae</taxon>
        <taxon>Bursaphelenchus</taxon>
    </lineage>
</organism>
<keyword evidence="2" id="KW-0479">Metal-binding</keyword>
<keyword evidence="6" id="KW-0238">DNA-binding</keyword>
<dbReference type="Proteomes" id="UP000582659">
    <property type="component" value="Unassembled WGS sequence"/>
</dbReference>
<dbReference type="InterPro" id="IPR013088">
    <property type="entry name" value="Znf_NHR/GATA"/>
</dbReference>
<dbReference type="GO" id="GO:0004879">
    <property type="term" value="F:nuclear receptor activity"/>
    <property type="evidence" value="ECO:0007669"/>
    <property type="project" value="TreeGrafter"/>
</dbReference>
<evidence type="ECO:0000256" key="8">
    <source>
        <dbReference type="ARBA" id="ARBA00023170"/>
    </source>
</evidence>
<dbReference type="EMBL" id="CAJFCV020000005">
    <property type="protein sequence ID" value="CAG9125173.1"/>
    <property type="molecule type" value="Genomic_DNA"/>
</dbReference>
<dbReference type="GO" id="GO:0008270">
    <property type="term" value="F:zinc ion binding"/>
    <property type="evidence" value="ECO:0007669"/>
    <property type="project" value="UniProtKB-KW"/>
</dbReference>
<keyword evidence="5" id="KW-0805">Transcription regulation</keyword>
<evidence type="ECO:0000256" key="2">
    <source>
        <dbReference type="ARBA" id="ARBA00022723"/>
    </source>
</evidence>
<dbReference type="SUPFAM" id="SSF57716">
    <property type="entry name" value="Glucocorticoid receptor-like (DNA-binding domain)"/>
    <property type="match status" value="1"/>
</dbReference>
<dbReference type="Proteomes" id="UP000095284">
    <property type="component" value="Unplaced"/>
</dbReference>
<dbReference type="SMR" id="A0A1I7SHD5"/>
<keyword evidence="8" id="KW-0675">Receptor</keyword>
<accession>A0A1I7SHD5</accession>
<evidence type="ECO:0000313" key="11">
    <source>
        <dbReference type="EMBL" id="CAD5232552.1"/>
    </source>
</evidence>
<dbReference type="GO" id="GO:0045944">
    <property type="term" value="P:positive regulation of transcription by RNA polymerase II"/>
    <property type="evidence" value="ECO:0007669"/>
    <property type="project" value="TreeGrafter"/>
</dbReference>
<evidence type="ECO:0000256" key="7">
    <source>
        <dbReference type="ARBA" id="ARBA00023163"/>
    </source>
</evidence>
<dbReference type="Pfam" id="PF00105">
    <property type="entry name" value="zf-C4"/>
    <property type="match status" value="1"/>
</dbReference>
<dbReference type="InterPro" id="IPR001628">
    <property type="entry name" value="Znf_hrmn_rcpt"/>
</dbReference>
<evidence type="ECO:0000313" key="12">
    <source>
        <dbReference type="Proteomes" id="UP000095284"/>
    </source>
</evidence>
<dbReference type="PANTHER" id="PTHR24082">
    <property type="entry name" value="NUCLEAR HORMONE RECEPTOR"/>
    <property type="match status" value="1"/>
</dbReference>
<evidence type="ECO:0000256" key="4">
    <source>
        <dbReference type="ARBA" id="ARBA00022833"/>
    </source>
</evidence>
<name>A0A1I7SHD5_BURXY</name>
<evidence type="ECO:0000256" key="5">
    <source>
        <dbReference type="ARBA" id="ARBA00023015"/>
    </source>
</evidence>
<protein>
    <submittedName>
        <fullName evidence="11">(pine wood nematode) hypothetical protein</fullName>
    </submittedName>
    <submittedName>
        <fullName evidence="14">Nuclear receptor domain-containing protein</fullName>
    </submittedName>
</protein>
<reference evidence="14" key="1">
    <citation type="submission" date="2016-11" db="UniProtKB">
        <authorList>
            <consortium name="WormBaseParasite"/>
        </authorList>
    </citation>
    <scope>IDENTIFICATION</scope>
</reference>
<keyword evidence="13" id="KW-1185">Reference proteome</keyword>
<feature type="domain" description="Nuclear receptor" evidence="10">
    <location>
        <begin position="21"/>
        <end position="87"/>
    </location>
</feature>
<dbReference type="PRINTS" id="PR00047">
    <property type="entry name" value="STROIDFINGER"/>
</dbReference>
<keyword evidence="4" id="KW-0862">Zinc</keyword>
<dbReference type="WBParaSite" id="BXY_1245100.1">
    <property type="protein sequence ID" value="BXY_1245100.1"/>
    <property type="gene ID" value="BXY_1245100"/>
</dbReference>
<evidence type="ECO:0000256" key="1">
    <source>
        <dbReference type="ARBA" id="ARBA00005993"/>
    </source>
</evidence>
<keyword evidence="3" id="KW-0863">Zinc-finger</keyword>
<dbReference type="PANTHER" id="PTHR24082:SF507">
    <property type="entry name" value="BILE ACID RECEPTOR-RELATED"/>
    <property type="match status" value="1"/>
</dbReference>
<keyword evidence="9" id="KW-0539">Nucleus</keyword>
<evidence type="ECO:0000313" key="13">
    <source>
        <dbReference type="Proteomes" id="UP000659654"/>
    </source>
</evidence>
<dbReference type="AlphaFoldDB" id="A0A1I7SHD5"/>
<dbReference type="SMART" id="SM00399">
    <property type="entry name" value="ZnF_C4"/>
    <property type="match status" value="1"/>
</dbReference>